<protein>
    <submittedName>
        <fullName evidence="2">Ribonuclease BN (tRNA processing enzyme)</fullName>
    </submittedName>
</protein>
<evidence type="ECO:0000313" key="2">
    <source>
        <dbReference type="EMBL" id="TCP28713.1"/>
    </source>
</evidence>
<dbReference type="AlphaFoldDB" id="A0A4R2P1Y0"/>
<dbReference type="EMBL" id="SLXK01000016">
    <property type="protein sequence ID" value="TCP28713.1"/>
    <property type="molecule type" value="Genomic_DNA"/>
</dbReference>
<dbReference type="InterPro" id="IPR036866">
    <property type="entry name" value="RibonucZ/Hydroxyglut_hydro"/>
</dbReference>
<dbReference type="SMART" id="SM00849">
    <property type="entry name" value="Lactamase_B"/>
    <property type="match status" value="1"/>
</dbReference>
<name>A0A4R2P1Y0_9BACL</name>
<dbReference type="PANTHER" id="PTHR42663">
    <property type="entry name" value="HYDROLASE C777.06C-RELATED-RELATED"/>
    <property type="match status" value="1"/>
</dbReference>
<keyword evidence="3" id="KW-1185">Reference proteome</keyword>
<sequence length="242" mass="27480">MPYLNFIGTGSAFNTNLGNNSAYLFDQDALFLIDCGSSVFGQLKCRNNFQTLKAFTVLLTHLHPDHAGSLGDLIFYSYYIVKNKVQIFFPKPQQVRTHLRSMGVSDDFYDLQEIKQDTVIHSGGFQLTVTPQVTNHVPELDCFGYFIGYDGNSLYYSGDSNMINPIAKERLEKGSLHAFYQDTCQLDYEGNVHLSITKLQQEIGQPYRSKVYCMHIDETFDIEQAKALGFHVVEGSQHDIRC</sequence>
<reference evidence="2 3" key="1">
    <citation type="submission" date="2019-03" db="EMBL/GenBank/DDBJ databases">
        <title>Genomic Encyclopedia of Type Strains, Phase IV (KMG-IV): sequencing the most valuable type-strain genomes for metagenomic binning, comparative biology and taxonomic classification.</title>
        <authorList>
            <person name="Goeker M."/>
        </authorList>
    </citation>
    <scope>NUCLEOTIDE SEQUENCE [LARGE SCALE GENOMIC DNA]</scope>
    <source>
        <strain evidence="2 3">DSM 19377</strain>
    </source>
</reference>
<dbReference type="SUPFAM" id="SSF56281">
    <property type="entry name" value="Metallo-hydrolase/oxidoreductase"/>
    <property type="match status" value="1"/>
</dbReference>
<accession>A0A4R2P1Y0</accession>
<dbReference type="PANTHER" id="PTHR42663:SF6">
    <property type="entry name" value="HYDROLASE C777.06C-RELATED"/>
    <property type="match status" value="1"/>
</dbReference>
<organism evidence="2 3">
    <name type="scientific">Scopulibacillus darangshiensis</name>
    <dbReference type="NCBI Taxonomy" id="442528"/>
    <lineage>
        <taxon>Bacteria</taxon>
        <taxon>Bacillati</taxon>
        <taxon>Bacillota</taxon>
        <taxon>Bacilli</taxon>
        <taxon>Bacillales</taxon>
        <taxon>Sporolactobacillaceae</taxon>
        <taxon>Scopulibacillus</taxon>
    </lineage>
</organism>
<gene>
    <name evidence="2" type="ORF">EV207_11623</name>
</gene>
<evidence type="ECO:0000259" key="1">
    <source>
        <dbReference type="SMART" id="SM00849"/>
    </source>
</evidence>
<dbReference type="RefSeq" id="WP_132746381.1">
    <property type="nucleotide sequence ID" value="NZ_SLXK01000016.1"/>
</dbReference>
<dbReference type="Gene3D" id="3.60.15.10">
    <property type="entry name" value="Ribonuclease Z/Hydroxyacylglutathione hydrolase-like"/>
    <property type="match status" value="1"/>
</dbReference>
<dbReference type="Pfam" id="PF23023">
    <property type="entry name" value="Anti-Pycsar_Apyc1"/>
    <property type="match status" value="1"/>
</dbReference>
<dbReference type="InterPro" id="IPR001279">
    <property type="entry name" value="Metallo-B-lactamas"/>
</dbReference>
<dbReference type="OrthoDB" id="9803916at2"/>
<proteinExistence type="predicted"/>
<comment type="caution">
    <text evidence="2">The sequence shown here is derived from an EMBL/GenBank/DDBJ whole genome shotgun (WGS) entry which is preliminary data.</text>
</comment>
<evidence type="ECO:0000313" key="3">
    <source>
        <dbReference type="Proteomes" id="UP000295416"/>
    </source>
</evidence>
<feature type="domain" description="Metallo-beta-lactamase" evidence="1">
    <location>
        <begin position="18"/>
        <end position="215"/>
    </location>
</feature>
<dbReference type="Proteomes" id="UP000295416">
    <property type="component" value="Unassembled WGS sequence"/>
</dbReference>